<sequence>MFILDRWTQENQSSRYPRFVVGAHGAQNETGWNDRPSTLYLFDASFLKLNKLTLSYNLPQNWIQKLGMTSCSVYLSGENLFTLKNKKLNVPDPEAALTSGIAQKGVPSPRSFMIGLDLTF</sequence>
<organism evidence="1 2">
    <name type="scientific">Odoribacter splanchnicus</name>
    <dbReference type="NCBI Taxonomy" id="28118"/>
    <lineage>
        <taxon>Bacteria</taxon>
        <taxon>Pseudomonadati</taxon>
        <taxon>Bacteroidota</taxon>
        <taxon>Bacteroidia</taxon>
        <taxon>Bacteroidales</taxon>
        <taxon>Odoribacteraceae</taxon>
        <taxon>Odoribacter</taxon>
    </lineage>
</organism>
<comment type="caution">
    <text evidence="1">The sequence shown here is derived from an EMBL/GenBank/DDBJ whole genome shotgun (WGS) entry which is preliminary data.</text>
</comment>
<evidence type="ECO:0000313" key="2">
    <source>
        <dbReference type="Proteomes" id="UP001199750"/>
    </source>
</evidence>
<dbReference type="EMBL" id="JAKNDN010000012">
    <property type="protein sequence ID" value="MCG4959676.1"/>
    <property type="molecule type" value="Genomic_DNA"/>
</dbReference>
<accession>A0AAW5C3Q3</accession>
<dbReference type="Proteomes" id="UP001199750">
    <property type="component" value="Unassembled WGS sequence"/>
</dbReference>
<protein>
    <recommendedName>
        <fullName evidence="3">TonB-dependent receptor</fullName>
    </recommendedName>
</protein>
<gene>
    <name evidence="1" type="ORF">L0P03_07405</name>
</gene>
<name>A0AAW5C3Q3_9BACT</name>
<dbReference type="RefSeq" id="WP_217773788.1">
    <property type="nucleotide sequence ID" value="NZ_JAHONW010000001.1"/>
</dbReference>
<dbReference type="AlphaFoldDB" id="A0AAW5C3Q3"/>
<reference evidence="1" key="1">
    <citation type="submission" date="2022-01" db="EMBL/GenBank/DDBJ databases">
        <title>Collection of gut derived symbiotic bacterial strains cultured from healthy donors.</title>
        <authorList>
            <person name="Lin H."/>
            <person name="Kohout C."/>
            <person name="Waligurski E."/>
            <person name="Pamer E.G."/>
        </authorList>
    </citation>
    <scope>NUCLEOTIDE SEQUENCE</scope>
    <source>
        <strain evidence="1">DFI.1.149</strain>
    </source>
</reference>
<proteinExistence type="predicted"/>
<evidence type="ECO:0008006" key="3">
    <source>
        <dbReference type="Google" id="ProtNLM"/>
    </source>
</evidence>
<evidence type="ECO:0000313" key="1">
    <source>
        <dbReference type="EMBL" id="MCG4959676.1"/>
    </source>
</evidence>